<sequence>MTHEEHSGTFAYTYSARQQEEVRRIRDKYTGRQESKLEQLRRLDQSVTRKGMPAALALGISGCLVLGVGMCCTMVWGGRLFIPGIVIGLAGIAGICLAYPLYGRITRRERERLAPEILRLTEELMEQ</sequence>
<feature type="transmembrane region" description="Helical" evidence="1">
    <location>
        <begin position="82"/>
        <end position="102"/>
    </location>
</feature>
<gene>
    <name evidence="2" type="ORF">K8V01_06855</name>
</gene>
<proteinExistence type="predicted"/>
<dbReference type="EMBL" id="DYUC01000065">
    <property type="protein sequence ID" value="HJG86721.1"/>
    <property type="molecule type" value="Genomic_DNA"/>
</dbReference>
<evidence type="ECO:0000256" key="1">
    <source>
        <dbReference type="SAM" id="Phobius"/>
    </source>
</evidence>
<feature type="transmembrane region" description="Helical" evidence="1">
    <location>
        <begin position="51"/>
        <end position="76"/>
    </location>
</feature>
<reference evidence="2" key="2">
    <citation type="submission" date="2021-09" db="EMBL/GenBank/DDBJ databases">
        <authorList>
            <person name="Gilroy R."/>
        </authorList>
    </citation>
    <scope>NUCLEOTIDE SEQUENCE</scope>
    <source>
        <strain evidence="2">CHK179-5677</strain>
    </source>
</reference>
<keyword evidence="1" id="KW-1133">Transmembrane helix</keyword>
<keyword evidence="1" id="KW-0472">Membrane</keyword>
<comment type="caution">
    <text evidence="2">The sequence shown here is derived from an EMBL/GenBank/DDBJ whole genome shotgun (WGS) entry which is preliminary data.</text>
</comment>
<organism evidence="2 3">
    <name type="scientific">Pseudoflavonifractor capillosus</name>
    <dbReference type="NCBI Taxonomy" id="106588"/>
    <lineage>
        <taxon>Bacteria</taxon>
        <taxon>Bacillati</taxon>
        <taxon>Bacillota</taxon>
        <taxon>Clostridia</taxon>
        <taxon>Eubacteriales</taxon>
        <taxon>Oscillospiraceae</taxon>
        <taxon>Pseudoflavonifractor</taxon>
    </lineage>
</organism>
<keyword evidence="1" id="KW-0812">Transmembrane</keyword>
<evidence type="ECO:0000313" key="2">
    <source>
        <dbReference type="EMBL" id="HJG86721.1"/>
    </source>
</evidence>
<dbReference type="RefSeq" id="WP_294534939.1">
    <property type="nucleotide sequence ID" value="NZ_DYUC01000065.1"/>
</dbReference>
<name>A0A921SSL1_9FIRM</name>
<accession>A0A921SSL1</accession>
<reference evidence="2" key="1">
    <citation type="journal article" date="2021" name="PeerJ">
        <title>Extensive microbial diversity within the chicken gut microbiome revealed by metagenomics and culture.</title>
        <authorList>
            <person name="Gilroy R."/>
            <person name="Ravi A."/>
            <person name="Getino M."/>
            <person name="Pursley I."/>
            <person name="Horton D.L."/>
            <person name="Alikhan N.F."/>
            <person name="Baker D."/>
            <person name="Gharbi K."/>
            <person name="Hall N."/>
            <person name="Watson M."/>
            <person name="Adriaenssens E.M."/>
            <person name="Foster-Nyarko E."/>
            <person name="Jarju S."/>
            <person name="Secka A."/>
            <person name="Antonio M."/>
            <person name="Oren A."/>
            <person name="Chaudhuri R.R."/>
            <person name="La Ragione R."/>
            <person name="Hildebrand F."/>
            <person name="Pallen M.J."/>
        </authorList>
    </citation>
    <scope>NUCLEOTIDE SEQUENCE</scope>
    <source>
        <strain evidence="2">CHK179-5677</strain>
    </source>
</reference>
<evidence type="ECO:0000313" key="3">
    <source>
        <dbReference type="Proteomes" id="UP000760668"/>
    </source>
</evidence>
<dbReference type="Proteomes" id="UP000760668">
    <property type="component" value="Unassembled WGS sequence"/>
</dbReference>
<protein>
    <submittedName>
        <fullName evidence="2">Uncharacterized protein</fullName>
    </submittedName>
</protein>
<dbReference type="AlphaFoldDB" id="A0A921SSL1"/>